<evidence type="ECO:0000259" key="2">
    <source>
        <dbReference type="Pfam" id="PF01757"/>
    </source>
</evidence>
<keyword evidence="1" id="KW-0472">Membrane</keyword>
<feature type="transmembrane region" description="Helical" evidence="1">
    <location>
        <begin position="216"/>
        <end position="239"/>
    </location>
</feature>
<feature type="transmembrane region" description="Helical" evidence="1">
    <location>
        <begin position="79"/>
        <end position="97"/>
    </location>
</feature>
<protein>
    <recommendedName>
        <fullName evidence="2">Acyltransferase 3 domain-containing protein</fullName>
    </recommendedName>
</protein>
<feature type="transmembrane region" description="Helical" evidence="1">
    <location>
        <begin position="182"/>
        <end position="204"/>
    </location>
</feature>
<organism evidence="3 4">
    <name type="scientific">Faecalicoccus pleomorphus</name>
    <dbReference type="NCBI Taxonomy" id="1323"/>
    <lineage>
        <taxon>Bacteria</taxon>
        <taxon>Bacillati</taxon>
        <taxon>Bacillota</taxon>
        <taxon>Erysipelotrichia</taxon>
        <taxon>Erysipelotrichales</taxon>
        <taxon>Erysipelotrichaceae</taxon>
        <taxon>Faecalicoccus</taxon>
    </lineage>
</organism>
<dbReference type="Pfam" id="PF01757">
    <property type="entry name" value="Acyl_transf_3"/>
    <property type="match status" value="1"/>
</dbReference>
<dbReference type="AlphaFoldDB" id="A0A3E3E2W3"/>
<dbReference type="Proteomes" id="UP000260721">
    <property type="component" value="Unassembled WGS sequence"/>
</dbReference>
<reference evidence="3 4" key="1">
    <citation type="submission" date="2018-08" db="EMBL/GenBank/DDBJ databases">
        <title>A genome reference for cultivated species of the human gut microbiota.</title>
        <authorList>
            <person name="Zou Y."/>
            <person name="Xue W."/>
            <person name="Luo G."/>
        </authorList>
    </citation>
    <scope>NUCLEOTIDE SEQUENCE [LARGE SCALE GENOMIC DNA]</scope>
    <source>
        <strain evidence="3 4">TF08-11</strain>
    </source>
</reference>
<keyword evidence="1" id="KW-1133">Transmembrane helix</keyword>
<dbReference type="RefSeq" id="WP_117446672.1">
    <property type="nucleotide sequence ID" value="NZ_CALCIP010000040.1"/>
</dbReference>
<feature type="transmembrane region" description="Helical" evidence="1">
    <location>
        <begin position="120"/>
        <end position="137"/>
    </location>
</feature>
<feature type="transmembrane region" description="Helical" evidence="1">
    <location>
        <begin position="275"/>
        <end position="296"/>
    </location>
</feature>
<dbReference type="STRING" id="1123313.GCA_000420345_01737"/>
<feature type="domain" description="Acyltransferase 3" evidence="2">
    <location>
        <begin position="7"/>
        <end position="328"/>
    </location>
</feature>
<feature type="transmembrane region" description="Helical" evidence="1">
    <location>
        <begin position="251"/>
        <end position="268"/>
    </location>
</feature>
<dbReference type="InterPro" id="IPR002656">
    <property type="entry name" value="Acyl_transf_3_dom"/>
</dbReference>
<proteinExistence type="predicted"/>
<dbReference type="GO" id="GO:0016747">
    <property type="term" value="F:acyltransferase activity, transferring groups other than amino-acyl groups"/>
    <property type="evidence" value="ECO:0007669"/>
    <property type="project" value="InterPro"/>
</dbReference>
<keyword evidence="1" id="KW-0812">Transmembrane</keyword>
<feature type="transmembrane region" description="Helical" evidence="1">
    <location>
        <begin position="316"/>
        <end position="340"/>
    </location>
</feature>
<dbReference type="EMBL" id="QUSK01000019">
    <property type="protein sequence ID" value="RGD75901.1"/>
    <property type="molecule type" value="Genomic_DNA"/>
</dbReference>
<feature type="transmembrane region" description="Helical" evidence="1">
    <location>
        <begin position="149"/>
        <end position="170"/>
    </location>
</feature>
<evidence type="ECO:0000313" key="3">
    <source>
        <dbReference type="EMBL" id="RGD75901.1"/>
    </source>
</evidence>
<feature type="transmembrane region" description="Helical" evidence="1">
    <location>
        <begin position="43"/>
        <end position="67"/>
    </location>
</feature>
<accession>A0A3E3E2W3</accession>
<sequence length="350" mass="41608">MVKVKKAYIEALRILAIFLVLFQHVPAFDYYLNEPDLFHEILFIFFDLIAKINVPLFLMISGSLLLTKEERYITIFRKRMIKIIIAILVFNFLVYMAEHDFVVDLTAYIIGVFENGIDRSYWYLYSYLGFLLMLPLLHRICRNMKASDFWIILFIHFVFSTIEPLMQFFVQTFLGQDFEFTWAFRIPFSTTKEIFYPLMGFYIDRIVCVEKMQKKWIFTLGLATLTGMIISICFTIIGGNLYVYSDAYFELFDYISAIFAFILIKRLFLSYKDQVNVSFQNFIVKLGALTYGIYLWDPFFRKMIFDEFEMTLIPYFGGFITSVLWCVFSFVLCGFIVSFLKRVPHIQKLF</sequence>
<evidence type="ECO:0000256" key="1">
    <source>
        <dbReference type="SAM" id="Phobius"/>
    </source>
</evidence>
<name>A0A3E3E2W3_9FIRM</name>
<gene>
    <name evidence="3" type="ORF">DXC78_08765</name>
</gene>
<evidence type="ECO:0000313" key="4">
    <source>
        <dbReference type="Proteomes" id="UP000260721"/>
    </source>
</evidence>
<comment type="caution">
    <text evidence="3">The sequence shown here is derived from an EMBL/GenBank/DDBJ whole genome shotgun (WGS) entry which is preliminary data.</text>
</comment>